<protein>
    <recommendedName>
        <fullName evidence="9">Permease</fullName>
    </recommendedName>
</protein>
<feature type="non-terminal residue" evidence="8">
    <location>
        <position position="190"/>
    </location>
</feature>
<keyword evidence="4 7" id="KW-0812">Transmembrane</keyword>
<sequence length="190" mass="20578">MFDHVAEILKFMGRQLLHIWPYLLITIPIAAGIRLSGASKFIKKALSARPAVAIIAATLVGAVSPFCSCGVIPVISALLIGGVPIAPVMSFWLASPSMYPEIFFLSVSTLGWELAVWRLLSTFILSLGAGFVTHFIEKSGWLGEDFLRKRPVVTVKSIWVYIRTGFEKLITHAKLMPIPAAATTPAGITA</sequence>
<gene>
    <name evidence="8" type="ORF">S03H2_60928</name>
</gene>
<comment type="caution">
    <text evidence="8">The sequence shown here is derived from an EMBL/GenBank/DDBJ whole genome shotgun (WGS) entry which is preliminary data.</text>
</comment>
<dbReference type="PANTHER" id="PTHR34184">
    <property type="entry name" value="UPF0718 PROTEIN YCGR"/>
    <property type="match status" value="1"/>
</dbReference>
<dbReference type="GO" id="GO:0005886">
    <property type="term" value="C:plasma membrane"/>
    <property type="evidence" value="ECO:0007669"/>
    <property type="project" value="UniProtKB-SubCell"/>
</dbReference>
<feature type="transmembrane region" description="Helical" evidence="7">
    <location>
        <begin position="115"/>
        <end position="136"/>
    </location>
</feature>
<dbReference type="InterPro" id="IPR005524">
    <property type="entry name" value="DUF318"/>
</dbReference>
<keyword evidence="5 7" id="KW-1133">Transmembrane helix</keyword>
<dbReference type="Pfam" id="PF03773">
    <property type="entry name" value="ArsP_1"/>
    <property type="match status" value="1"/>
</dbReference>
<feature type="transmembrane region" description="Helical" evidence="7">
    <location>
        <begin position="48"/>
        <end position="66"/>
    </location>
</feature>
<organism evidence="8">
    <name type="scientific">marine sediment metagenome</name>
    <dbReference type="NCBI Taxonomy" id="412755"/>
    <lineage>
        <taxon>unclassified sequences</taxon>
        <taxon>metagenomes</taxon>
        <taxon>ecological metagenomes</taxon>
    </lineage>
</organism>
<comment type="similarity">
    <text evidence="2">Belongs to the UPF0718 family.</text>
</comment>
<evidence type="ECO:0000256" key="5">
    <source>
        <dbReference type="ARBA" id="ARBA00022989"/>
    </source>
</evidence>
<reference evidence="8" key="1">
    <citation type="journal article" date="2014" name="Front. Microbiol.">
        <title>High frequency of phylogenetically diverse reductive dehalogenase-homologous genes in deep subseafloor sedimentary metagenomes.</title>
        <authorList>
            <person name="Kawai M."/>
            <person name="Futagami T."/>
            <person name="Toyoda A."/>
            <person name="Takaki Y."/>
            <person name="Nishi S."/>
            <person name="Hori S."/>
            <person name="Arai W."/>
            <person name="Tsubouchi T."/>
            <person name="Morono Y."/>
            <person name="Uchiyama I."/>
            <person name="Ito T."/>
            <person name="Fujiyama A."/>
            <person name="Inagaki F."/>
            <person name="Takami H."/>
        </authorList>
    </citation>
    <scope>NUCLEOTIDE SEQUENCE</scope>
    <source>
        <strain evidence="8">Expedition CK06-06</strain>
    </source>
</reference>
<proteinExistence type="inferred from homology"/>
<dbReference type="EMBL" id="BARU01039296">
    <property type="protein sequence ID" value="GAH79552.1"/>
    <property type="molecule type" value="Genomic_DNA"/>
</dbReference>
<name>X1ID00_9ZZZZ</name>
<comment type="subcellular location">
    <subcellularLocation>
        <location evidence="1">Cell membrane</location>
        <topology evidence="1">Multi-pass membrane protein</topology>
    </subcellularLocation>
</comment>
<evidence type="ECO:0000256" key="4">
    <source>
        <dbReference type="ARBA" id="ARBA00022692"/>
    </source>
</evidence>
<evidence type="ECO:0000256" key="3">
    <source>
        <dbReference type="ARBA" id="ARBA00022475"/>
    </source>
</evidence>
<evidence type="ECO:0000256" key="2">
    <source>
        <dbReference type="ARBA" id="ARBA00006386"/>
    </source>
</evidence>
<evidence type="ECO:0000256" key="7">
    <source>
        <dbReference type="SAM" id="Phobius"/>
    </source>
</evidence>
<evidence type="ECO:0008006" key="9">
    <source>
        <dbReference type="Google" id="ProtNLM"/>
    </source>
</evidence>
<accession>X1ID00</accession>
<feature type="transmembrane region" description="Helical" evidence="7">
    <location>
        <begin position="72"/>
        <end position="94"/>
    </location>
</feature>
<evidence type="ECO:0000256" key="6">
    <source>
        <dbReference type="ARBA" id="ARBA00023136"/>
    </source>
</evidence>
<dbReference type="AlphaFoldDB" id="X1ID00"/>
<evidence type="ECO:0000313" key="8">
    <source>
        <dbReference type="EMBL" id="GAH79552.1"/>
    </source>
</evidence>
<dbReference type="InterPro" id="IPR052923">
    <property type="entry name" value="UPF0718"/>
</dbReference>
<dbReference type="PANTHER" id="PTHR34184:SF4">
    <property type="entry name" value="UPF0718 PROTEIN YCGR"/>
    <property type="match status" value="1"/>
</dbReference>
<keyword evidence="3" id="KW-1003">Cell membrane</keyword>
<evidence type="ECO:0000256" key="1">
    <source>
        <dbReference type="ARBA" id="ARBA00004651"/>
    </source>
</evidence>
<keyword evidence="6 7" id="KW-0472">Membrane</keyword>
<feature type="transmembrane region" description="Helical" evidence="7">
    <location>
        <begin position="19"/>
        <end position="36"/>
    </location>
</feature>